<dbReference type="Proteomes" id="UP000553776">
    <property type="component" value="Unassembled WGS sequence"/>
</dbReference>
<evidence type="ECO:0000313" key="2">
    <source>
        <dbReference type="Proteomes" id="UP000553776"/>
    </source>
</evidence>
<name>A0A841U9C2_9BACL</name>
<reference evidence="1 2" key="1">
    <citation type="submission" date="2020-08" db="EMBL/GenBank/DDBJ databases">
        <title>Cohnella phylogeny.</title>
        <authorList>
            <person name="Dunlap C."/>
        </authorList>
    </citation>
    <scope>NUCLEOTIDE SEQUENCE [LARGE SCALE GENOMIC DNA]</scope>
    <source>
        <strain evidence="1 2">DSM 25239</strain>
    </source>
</reference>
<protein>
    <recommendedName>
        <fullName evidence="3">Tetratricopeptide repeat protein</fullName>
    </recommendedName>
</protein>
<evidence type="ECO:0008006" key="3">
    <source>
        <dbReference type="Google" id="ProtNLM"/>
    </source>
</evidence>
<evidence type="ECO:0000313" key="1">
    <source>
        <dbReference type="EMBL" id="MBB6694704.1"/>
    </source>
</evidence>
<accession>A0A841U9C2</accession>
<dbReference type="EMBL" id="JACJVR010000101">
    <property type="protein sequence ID" value="MBB6694704.1"/>
    <property type="molecule type" value="Genomic_DNA"/>
</dbReference>
<proteinExistence type="predicted"/>
<dbReference type="AlphaFoldDB" id="A0A841U9C2"/>
<sequence length="207" mass="23416">MNPNSIERLISALESRPYPPPLAPRHVWQPGLDEEIAELAARVPGDDPRDKEASQAVQAMATALHLWNDSLESAHRIVQLFEYIPTFDLLHGIVHRREGDYANSRYWLRNAGHHPAYYGLQARASRLLEGKDWTEVDAEAGSALNAMAEQGEWNPYLFLEAVAIRQSRVGGEEAKEVLEQLQLLELRSIVRYLEGLLRQEGREGDEA</sequence>
<dbReference type="RefSeq" id="WP_185138670.1">
    <property type="nucleotide sequence ID" value="NZ_BORM01000019.1"/>
</dbReference>
<gene>
    <name evidence="1" type="ORF">H7B90_25230</name>
</gene>
<comment type="caution">
    <text evidence="1">The sequence shown here is derived from an EMBL/GenBank/DDBJ whole genome shotgun (WGS) entry which is preliminary data.</text>
</comment>
<organism evidence="1 2">
    <name type="scientific">Cohnella xylanilytica</name>
    <dbReference type="NCBI Taxonomy" id="557555"/>
    <lineage>
        <taxon>Bacteria</taxon>
        <taxon>Bacillati</taxon>
        <taxon>Bacillota</taxon>
        <taxon>Bacilli</taxon>
        <taxon>Bacillales</taxon>
        <taxon>Paenibacillaceae</taxon>
        <taxon>Cohnella</taxon>
    </lineage>
</organism>
<keyword evidence="2" id="KW-1185">Reference proteome</keyword>